<accession>A0A8J1TJL4</accession>
<gene>
    <name evidence="13" type="ORF">OFUS_LOCUS4957</name>
</gene>
<dbReference type="SUPFAM" id="SSF53335">
    <property type="entry name" value="S-adenosyl-L-methionine-dependent methyltransferases"/>
    <property type="match status" value="1"/>
</dbReference>
<dbReference type="InterPro" id="IPR001737">
    <property type="entry name" value="KsgA/Erm"/>
</dbReference>
<dbReference type="GO" id="GO:0005759">
    <property type="term" value="C:mitochondrial matrix"/>
    <property type="evidence" value="ECO:0007669"/>
    <property type="project" value="TreeGrafter"/>
</dbReference>
<dbReference type="FunFam" id="3.40.50.150:FF:000109">
    <property type="entry name" value="rRNA adenine N(6)-methyltransferase"/>
    <property type="match status" value="1"/>
</dbReference>
<dbReference type="Gene3D" id="3.40.50.150">
    <property type="entry name" value="Vaccinia Virus protein VP39"/>
    <property type="match status" value="1"/>
</dbReference>
<keyword evidence="6 11" id="KW-0694">RNA-binding</keyword>
<evidence type="ECO:0000313" key="13">
    <source>
        <dbReference type="EMBL" id="CAH1777980.1"/>
    </source>
</evidence>
<evidence type="ECO:0000256" key="12">
    <source>
        <dbReference type="RuleBase" id="RU362106"/>
    </source>
</evidence>
<comment type="caution">
    <text evidence="13">The sequence shown here is derived from an EMBL/GenBank/DDBJ whole genome shotgun (WGS) entry which is preliminary data.</text>
</comment>
<dbReference type="AlphaFoldDB" id="A0A8J1TJL4"/>
<dbReference type="InterPro" id="IPR029063">
    <property type="entry name" value="SAM-dependent_MTases_sf"/>
</dbReference>
<dbReference type="OrthoDB" id="16079at2759"/>
<comment type="similarity">
    <text evidence="11 12">Belongs to the class I-like SAM-binding methyltransferase superfamily. rRNA adenine N(6)-methyltransferase family.</text>
</comment>
<dbReference type="GO" id="GO:0006391">
    <property type="term" value="P:transcription initiation at mitochondrial promoter"/>
    <property type="evidence" value="ECO:0007669"/>
    <property type="project" value="TreeGrafter"/>
</dbReference>
<evidence type="ECO:0000256" key="10">
    <source>
        <dbReference type="ARBA" id="ARBA00023163"/>
    </source>
</evidence>
<dbReference type="GO" id="GO:0003723">
    <property type="term" value="F:RNA binding"/>
    <property type="evidence" value="ECO:0007669"/>
    <property type="project" value="UniProtKB-UniRule"/>
</dbReference>
<dbReference type="SMART" id="SM00650">
    <property type="entry name" value="rADc"/>
    <property type="match status" value="1"/>
</dbReference>
<reference evidence="13" key="1">
    <citation type="submission" date="2022-03" db="EMBL/GenBank/DDBJ databases">
        <authorList>
            <person name="Martin C."/>
        </authorList>
    </citation>
    <scope>NUCLEOTIDE SEQUENCE</scope>
</reference>
<dbReference type="PANTHER" id="PTHR11727:SF17">
    <property type="entry name" value="DIMETHYLADENOSINE TRANSFERASE 1, MITOCHONDRIAL"/>
    <property type="match status" value="1"/>
</dbReference>
<evidence type="ECO:0000256" key="3">
    <source>
        <dbReference type="ARBA" id="ARBA00022603"/>
    </source>
</evidence>
<evidence type="ECO:0000256" key="4">
    <source>
        <dbReference type="ARBA" id="ARBA00022679"/>
    </source>
</evidence>
<organism evidence="13 14">
    <name type="scientific">Owenia fusiformis</name>
    <name type="common">Polychaete worm</name>
    <dbReference type="NCBI Taxonomy" id="6347"/>
    <lineage>
        <taxon>Eukaryota</taxon>
        <taxon>Metazoa</taxon>
        <taxon>Spiralia</taxon>
        <taxon>Lophotrochozoa</taxon>
        <taxon>Annelida</taxon>
        <taxon>Polychaeta</taxon>
        <taxon>Sedentaria</taxon>
        <taxon>Canalipalpata</taxon>
        <taxon>Sabellida</taxon>
        <taxon>Oweniida</taxon>
        <taxon>Oweniidae</taxon>
        <taxon>Owenia</taxon>
    </lineage>
</organism>
<proteinExistence type="inferred from homology"/>
<dbReference type="InterPro" id="IPR020598">
    <property type="entry name" value="rRNA_Ade_methylase_Trfase_N"/>
</dbReference>
<evidence type="ECO:0000313" key="14">
    <source>
        <dbReference type="Proteomes" id="UP000749559"/>
    </source>
</evidence>
<dbReference type="PROSITE" id="PS51689">
    <property type="entry name" value="SAM_RNA_A_N6_MT"/>
    <property type="match status" value="1"/>
</dbReference>
<feature type="binding site" evidence="11">
    <location>
        <position position="39"/>
    </location>
    <ligand>
        <name>S-adenosyl-L-methionine</name>
        <dbReference type="ChEBI" id="CHEBI:59789"/>
    </ligand>
</feature>
<feature type="binding site" evidence="11">
    <location>
        <position position="37"/>
    </location>
    <ligand>
        <name>S-adenosyl-L-methionine</name>
        <dbReference type="ChEBI" id="CHEBI:59789"/>
    </ligand>
</feature>
<keyword evidence="7" id="KW-0809">Transit peptide</keyword>
<dbReference type="EC" id="2.1.1.-" evidence="12"/>
<dbReference type="EMBL" id="CAIIXF020000002">
    <property type="protein sequence ID" value="CAH1777980.1"/>
    <property type="molecule type" value="Genomic_DNA"/>
</dbReference>
<evidence type="ECO:0000256" key="1">
    <source>
        <dbReference type="ARBA" id="ARBA00004173"/>
    </source>
</evidence>
<evidence type="ECO:0000256" key="5">
    <source>
        <dbReference type="ARBA" id="ARBA00022691"/>
    </source>
</evidence>
<dbReference type="PANTHER" id="PTHR11727">
    <property type="entry name" value="DIMETHYLADENOSINE TRANSFERASE"/>
    <property type="match status" value="1"/>
</dbReference>
<evidence type="ECO:0000256" key="11">
    <source>
        <dbReference type="PROSITE-ProRule" id="PRU01026"/>
    </source>
</evidence>
<keyword evidence="5 11" id="KW-0949">S-adenosyl-L-methionine</keyword>
<comment type="subcellular location">
    <subcellularLocation>
        <location evidence="1">Mitochondrion</location>
    </subcellularLocation>
</comment>
<evidence type="ECO:0000256" key="8">
    <source>
        <dbReference type="ARBA" id="ARBA00023015"/>
    </source>
</evidence>
<dbReference type="CDD" id="cd02440">
    <property type="entry name" value="AdoMet_MTases"/>
    <property type="match status" value="1"/>
</dbReference>
<dbReference type="GO" id="GO:0034246">
    <property type="term" value="F:mitochondrial transcription factor activity"/>
    <property type="evidence" value="ECO:0007669"/>
    <property type="project" value="TreeGrafter"/>
</dbReference>
<protein>
    <recommendedName>
        <fullName evidence="12">rRNA adenine N(6)-methyltransferase</fullName>
        <ecNumber evidence="12">2.1.1.-</ecNumber>
    </recommendedName>
</protein>
<evidence type="ECO:0000256" key="2">
    <source>
        <dbReference type="ARBA" id="ARBA00022552"/>
    </source>
</evidence>
<feature type="binding site" evidence="11">
    <location>
        <position position="86"/>
    </location>
    <ligand>
        <name>S-adenosyl-L-methionine</name>
        <dbReference type="ChEBI" id="CHEBI:59789"/>
    </ligand>
</feature>
<evidence type="ECO:0000256" key="6">
    <source>
        <dbReference type="ARBA" id="ARBA00022884"/>
    </source>
</evidence>
<dbReference type="Gene3D" id="1.10.8.100">
    <property type="entry name" value="Ribosomal RNA adenine dimethylase-like, domain 2"/>
    <property type="match status" value="1"/>
</dbReference>
<feature type="binding site" evidence="11">
    <location>
        <position position="112"/>
    </location>
    <ligand>
        <name>S-adenosyl-L-methionine</name>
        <dbReference type="ChEBI" id="CHEBI:59789"/>
    </ligand>
</feature>
<keyword evidence="8" id="KW-0805">Transcription regulation</keyword>
<keyword evidence="2 12" id="KW-0698">rRNA processing</keyword>
<evidence type="ECO:0000256" key="7">
    <source>
        <dbReference type="ARBA" id="ARBA00022946"/>
    </source>
</evidence>
<evidence type="ECO:0000256" key="9">
    <source>
        <dbReference type="ARBA" id="ARBA00023128"/>
    </source>
</evidence>
<dbReference type="InterPro" id="IPR011530">
    <property type="entry name" value="rRNA_adenine_dimethylase"/>
</dbReference>
<keyword evidence="3 11" id="KW-0489">Methyltransferase</keyword>
<name>A0A8J1TJL4_OWEFU</name>
<sequence length="348" mass="39733">MAGKKAMSILPNLPPLPTMKEVMSVQKISALKRLSQNFLMDLNLTNKIVRHAKFVKGAHVCEVGPGPGGITRSILNKQPASFYVIEKDKRFLPGLELLSEASNGKMKIFLGDILRFDMSKLFPDDLKHDWLDIPPMIHIIGNLPFSVATPLIIQWLQEIQEHKGAWSYGRSRLTLTFQLEVAQRMVAEPESLMRSRLSIMCQYLCHVNHVFTIPGKAFTPAPDVDVGVVTFVPRKEPLIGQPFKLVEKVVRCMFQHRQKLIKWGFEMLVPFDRPDLVDRFFKLSGIGEDSRPMELTIDEFKSICCIYEELCNEIPGLFEYDARSREVSEAKKQWRTAKRDGEDVFLGT</sequence>
<dbReference type="GO" id="GO:0000179">
    <property type="term" value="F:rRNA (adenine-N6,N6-)-dimethyltransferase activity"/>
    <property type="evidence" value="ECO:0007669"/>
    <property type="project" value="UniProtKB-UniRule"/>
</dbReference>
<feature type="binding site" evidence="11">
    <location>
        <position position="142"/>
    </location>
    <ligand>
        <name>S-adenosyl-L-methionine</name>
        <dbReference type="ChEBI" id="CHEBI:59789"/>
    </ligand>
</feature>
<keyword evidence="14" id="KW-1185">Reference proteome</keyword>
<feature type="binding site" evidence="11">
    <location>
        <position position="64"/>
    </location>
    <ligand>
        <name>S-adenosyl-L-methionine</name>
        <dbReference type="ChEBI" id="CHEBI:59789"/>
    </ligand>
</feature>
<keyword evidence="10" id="KW-0804">Transcription</keyword>
<dbReference type="Proteomes" id="UP000749559">
    <property type="component" value="Unassembled WGS sequence"/>
</dbReference>
<dbReference type="InterPro" id="IPR023165">
    <property type="entry name" value="rRNA_Ade_diMease-like_C"/>
</dbReference>
<keyword evidence="4 11" id="KW-0808">Transferase</keyword>
<dbReference type="NCBIfam" id="TIGR00755">
    <property type="entry name" value="ksgA"/>
    <property type="match status" value="1"/>
</dbReference>
<keyword evidence="9" id="KW-0496">Mitochondrion</keyword>
<dbReference type="Pfam" id="PF00398">
    <property type="entry name" value="RrnaAD"/>
    <property type="match status" value="1"/>
</dbReference>